<dbReference type="eggNOG" id="COG0577">
    <property type="taxonomic scope" value="Bacteria"/>
</dbReference>
<dbReference type="HOGENOM" id="CLU_060907_0_0_11"/>
<dbReference type="Pfam" id="PF02687">
    <property type="entry name" value="FtsX"/>
    <property type="match status" value="1"/>
</dbReference>
<keyword evidence="5 7" id="KW-1133">Transmembrane helix</keyword>
<dbReference type="InterPro" id="IPR003838">
    <property type="entry name" value="ABC3_permease_C"/>
</dbReference>
<keyword evidence="2" id="KW-0813">Transport</keyword>
<dbReference type="Proteomes" id="UP000006659">
    <property type="component" value="Chromosome"/>
</dbReference>
<evidence type="ECO:0000256" key="7">
    <source>
        <dbReference type="SAM" id="Phobius"/>
    </source>
</evidence>
<dbReference type="AlphaFoldDB" id="G0HDL7"/>
<dbReference type="PANTHER" id="PTHR43738:SF1">
    <property type="entry name" value="HEMIN TRANSPORT SYSTEM PERMEASE PROTEIN HRTB-RELATED"/>
    <property type="match status" value="1"/>
</dbReference>
<evidence type="ECO:0000259" key="8">
    <source>
        <dbReference type="Pfam" id="PF02687"/>
    </source>
</evidence>
<dbReference type="EMBL" id="CP002917">
    <property type="protein sequence ID" value="AEK36026.1"/>
    <property type="molecule type" value="Genomic_DNA"/>
</dbReference>
<evidence type="ECO:0000313" key="10">
    <source>
        <dbReference type="Proteomes" id="UP000006659"/>
    </source>
</evidence>
<feature type="transmembrane region" description="Helical" evidence="7">
    <location>
        <begin position="299"/>
        <end position="321"/>
    </location>
</feature>
<organism evidence="9 10">
    <name type="scientific">Corynebacterium variabile (strain DSM 44702 / CIP 107183 / JCM 12073 / NCIMB 30131)</name>
    <name type="common">Corynebacterium mooreparkense</name>
    <dbReference type="NCBI Taxonomy" id="858619"/>
    <lineage>
        <taxon>Bacteria</taxon>
        <taxon>Bacillati</taxon>
        <taxon>Actinomycetota</taxon>
        <taxon>Actinomycetes</taxon>
        <taxon>Mycobacteriales</taxon>
        <taxon>Corynebacteriaceae</taxon>
        <taxon>Corynebacterium</taxon>
    </lineage>
</organism>
<feature type="transmembrane region" description="Helical" evidence="7">
    <location>
        <begin position="341"/>
        <end position="364"/>
    </location>
</feature>
<sequence>MPHIATWCRKSEVPMFIALRELRSAWGRFTMIGVVVALVAALVGMVSGFTIGLGNDTVSALRSFNAHSVAFATGTSDFNRSTVSGHDVEAWTSRDDVTAEPLGVSMVRGEVIGSDSTTVDMATFGTDPSGALTPDITDGAPATGPGEIVVSSKLLDEGLSVGDEIMVDNTDLTVRVVGVTGVSSYGHVPAAYTSLDTWRQLRYGTADLDARQQGTASAVVITGGDAPDTLGGTEVLDSSAMLEAAPGYAGEKLTMNSILAFLYVIAPLIVAAFFAVWILQRQNVYALQRALGVSRLRLVGATLAEAAIVVTASTVVGSAVAYGLGVLLGDAVPFDLTATSLVATTLAVTAASLVGAAATLRWVVAADPMTMLGESR</sequence>
<keyword evidence="3" id="KW-1003">Cell membrane</keyword>
<dbReference type="GO" id="GO:0005886">
    <property type="term" value="C:plasma membrane"/>
    <property type="evidence" value="ECO:0007669"/>
    <property type="project" value="UniProtKB-SubCell"/>
</dbReference>
<dbReference type="InterPro" id="IPR051125">
    <property type="entry name" value="ABC-4/HrtB_transporter"/>
</dbReference>
<evidence type="ECO:0000256" key="5">
    <source>
        <dbReference type="ARBA" id="ARBA00022989"/>
    </source>
</evidence>
<proteinExistence type="predicted"/>
<keyword evidence="4 7" id="KW-0812">Transmembrane</keyword>
<dbReference type="PANTHER" id="PTHR43738">
    <property type="entry name" value="ABC TRANSPORTER, MEMBRANE PROTEIN"/>
    <property type="match status" value="1"/>
</dbReference>
<evidence type="ECO:0000256" key="4">
    <source>
        <dbReference type="ARBA" id="ARBA00022692"/>
    </source>
</evidence>
<keyword evidence="6 7" id="KW-0472">Membrane</keyword>
<feature type="transmembrane region" description="Helical" evidence="7">
    <location>
        <begin position="258"/>
        <end position="279"/>
    </location>
</feature>
<feature type="transmembrane region" description="Helical" evidence="7">
    <location>
        <begin position="29"/>
        <end position="53"/>
    </location>
</feature>
<name>G0HDL7_CORVD</name>
<gene>
    <name evidence="9" type="ordered locus">CVAR_0674</name>
</gene>
<accession>G0HDL7</accession>
<evidence type="ECO:0000256" key="1">
    <source>
        <dbReference type="ARBA" id="ARBA00004651"/>
    </source>
</evidence>
<protein>
    <submittedName>
        <fullName evidence="9">Putative membrane protein</fullName>
    </submittedName>
</protein>
<evidence type="ECO:0000256" key="6">
    <source>
        <dbReference type="ARBA" id="ARBA00023136"/>
    </source>
</evidence>
<comment type="subcellular location">
    <subcellularLocation>
        <location evidence="1">Cell membrane</location>
        <topology evidence="1">Multi-pass membrane protein</topology>
    </subcellularLocation>
</comment>
<dbReference type="KEGG" id="cva:CVAR_0674"/>
<reference evidence="9 10" key="1">
    <citation type="journal article" date="2011" name="BMC Genomics">
        <title>Complete genome sequence of Corynebacterium variabile DSM 44702 isolated from the surface of smear-ripened cheeses and insights into cheese ripening and flavor generation.</title>
        <authorList>
            <person name="Schroeder J."/>
            <person name="Maus I."/>
            <person name="Trost E."/>
            <person name="Tauch A."/>
        </authorList>
    </citation>
    <scope>NUCLEOTIDE SEQUENCE [LARGE SCALE GENOMIC DNA]</scope>
    <source>
        <strain evidence="10">DSM 44702 / JCM 12073 / NCIMB 30131</strain>
    </source>
</reference>
<dbReference type="STRING" id="858619.CVAR_0674"/>
<evidence type="ECO:0000256" key="3">
    <source>
        <dbReference type="ARBA" id="ARBA00022475"/>
    </source>
</evidence>
<evidence type="ECO:0000313" key="9">
    <source>
        <dbReference type="EMBL" id="AEK36026.1"/>
    </source>
</evidence>
<feature type="domain" description="ABC3 transporter permease C-terminal" evidence="8">
    <location>
        <begin position="257"/>
        <end position="361"/>
    </location>
</feature>
<evidence type="ECO:0000256" key="2">
    <source>
        <dbReference type="ARBA" id="ARBA00022448"/>
    </source>
</evidence>